<dbReference type="PANTHER" id="PTHR13847:SF289">
    <property type="entry name" value="GLYCINE OXIDASE"/>
    <property type="match status" value="1"/>
</dbReference>
<dbReference type="RefSeq" id="WP_146848890.1">
    <property type="nucleotide sequence ID" value="NZ_BKAG01000003.1"/>
</dbReference>
<reference evidence="3 4" key="1">
    <citation type="submission" date="2019-07" db="EMBL/GenBank/DDBJ databases">
        <title>Whole genome shotgun sequence of Brevifollis gellanilyticus NBRC 108608.</title>
        <authorList>
            <person name="Hosoyama A."/>
            <person name="Uohara A."/>
            <person name="Ohji S."/>
            <person name="Ichikawa N."/>
        </authorList>
    </citation>
    <scope>NUCLEOTIDE SEQUENCE [LARGE SCALE GENOMIC DNA]</scope>
    <source>
        <strain evidence="3 4">NBRC 108608</strain>
    </source>
</reference>
<name>A0A512M3X7_9BACT</name>
<feature type="domain" description="FAD dependent oxidoreductase" evidence="2">
    <location>
        <begin position="5"/>
        <end position="323"/>
    </location>
</feature>
<dbReference type="GO" id="GO:0016491">
    <property type="term" value="F:oxidoreductase activity"/>
    <property type="evidence" value="ECO:0007669"/>
    <property type="project" value="UniProtKB-KW"/>
</dbReference>
<dbReference type="OrthoDB" id="214253at2"/>
<keyword evidence="1" id="KW-0560">Oxidoreductase</keyword>
<dbReference type="AlphaFoldDB" id="A0A512M3X7"/>
<dbReference type="InterPro" id="IPR036188">
    <property type="entry name" value="FAD/NAD-bd_sf"/>
</dbReference>
<gene>
    <name evidence="3" type="ORF">BGE01nite_07230</name>
</gene>
<dbReference type="InterPro" id="IPR006076">
    <property type="entry name" value="FAD-dep_OxRdtase"/>
</dbReference>
<evidence type="ECO:0000313" key="3">
    <source>
        <dbReference type="EMBL" id="GEP41432.1"/>
    </source>
</evidence>
<dbReference type="Gene3D" id="3.30.9.10">
    <property type="entry name" value="D-Amino Acid Oxidase, subunit A, domain 2"/>
    <property type="match status" value="1"/>
</dbReference>
<dbReference type="GO" id="GO:0005737">
    <property type="term" value="C:cytoplasm"/>
    <property type="evidence" value="ECO:0007669"/>
    <property type="project" value="TreeGrafter"/>
</dbReference>
<sequence length="342" mass="38280">MTAPRILIIGGGLAGTCLAWRLHERGVPFMIVDRDEPGTSSKIAAGLVTPITGMRMNLSWRYDTLHPEAVVFYRHLESVLGSSFYHDLPIVKLLRDQWSADRWQKRREQPDFKPYFKDTQNPLVDENIFSAPFGGFEMQHSGWLDSATFLAASRAYFIERGCWQTGESDGSLVWRGETFTHAVFCIGWEAARHAWFDWVPFGSARGTVLQVKADTGGETRIINRGCWLLPRADGTLRAGPTYELSFDDASTPSPAAIEDLETKLQSLLKQPYEILDSQTAVRPIIPRKHALIGFHPGKPNIGFINGLGSKGVLRAPWVGRQFVEHLLDAKPIEPDMDLAGNF</sequence>
<comment type="caution">
    <text evidence="3">The sequence shown here is derived from an EMBL/GenBank/DDBJ whole genome shotgun (WGS) entry which is preliminary data.</text>
</comment>
<protein>
    <submittedName>
        <fullName evidence="3">FAD-dependent oxidoreductase</fullName>
    </submittedName>
</protein>
<dbReference type="EMBL" id="BKAG01000003">
    <property type="protein sequence ID" value="GEP41432.1"/>
    <property type="molecule type" value="Genomic_DNA"/>
</dbReference>
<dbReference type="Pfam" id="PF01266">
    <property type="entry name" value="DAO"/>
    <property type="match status" value="1"/>
</dbReference>
<dbReference type="Gene3D" id="3.50.50.60">
    <property type="entry name" value="FAD/NAD(P)-binding domain"/>
    <property type="match status" value="1"/>
</dbReference>
<evidence type="ECO:0000256" key="1">
    <source>
        <dbReference type="ARBA" id="ARBA00023002"/>
    </source>
</evidence>
<organism evidence="3 4">
    <name type="scientific">Brevifollis gellanilyticus</name>
    <dbReference type="NCBI Taxonomy" id="748831"/>
    <lineage>
        <taxon>Bacteria</taxon>
        <taxon>Pseudomonadati</taxon>
        <taxon>Verrucomicrobiota</taxon>
        <taxon>Verrucomicrobiia</taxon>
        <taxon>Verrucomicrobiales</taxon>
        <taxon>Verrucomicrobiaceae</taxon>
    </lineage>
</organism>
<dbReference type="Proteomes" id="UP000321577">
    <property type="component" value="Unassembled WGS sequence"/>
</dbReference>
<evidence type="ECO:0000259" key="2">
    <source>
        <dbReference type="Pfam" id="PF01266"/>
    </source>
</evidence>
<proteinExistence type="predicted"/>
<dbReference type="SUPFAM" id="SSF51905">
    <property type="entry name" value="FAD/NAD(P)-binding domain"/>
    <property type="match status" value="1"/>
</dbReference>
<evidence type="ECO:0000313" key="4">
    <source>
        <dbReference type="Proteomes" id="UP000321577"/>
    </source>
</evidence>
<keyword evidence="4" id="KW-1185">Reference proteome</keyword>
<dbReference type="PANTHER" id="PTHR13847">
    <property type="entry name" value="SARCOSINE DEHYDROGENASE-RELATED"/>
    <property type="match status" value="1"/>
</dbReference>
<accession>A0A512M3X7</accession>